<evidence type="ECO:0000313" key="2">
    <source>
        <dbReference type="EMBL" id="POP46562.1"/>
    </source>
</evidence>
<evidence type="ECO:0000313" key="1">
    <source>
        <dbReference type="EMBL" id="POP43067.1"/>
    </source>
</evidence>
<dbReference type="EMBL" id="PQGD01000014">
    <property type="protein sequence ID" value="POP46562.1"/>
    <property type="molecule type" value="Genomic_DNA"/>
</dbReference>
<evidence type="ECO:0000313" key="4">
    <source>
        <dbReference type="Proteomes" id="UP000247005"/>
    </source>
</evidence>
<dbReference type="Proteomes" id="UP000247005">
    <property type="component" value="Unassembled WGS sequence"/>
</dbReference>
<evidence type="ECO:0000313" key="3">
    <source>
        <dbReference type="Proteomes" id="UP000237073"/>
    </source>
</evidence>
<organism evidence="2 4">
    <name type="scientific">Superficieibacter electus</name>
    <dbReference type="NCBI Taxonomy" id="2022662"/>
    <lineage>
        <taxon>Bacteria</taxon>
        <taxon>Pseudomonadati</taxon>
        <taxon>Pseudomonadota</taxon>
        <taxon>Gammaproteobacteria</taxon>
        <taxon>Enterobacterales</taxon>
        <taxon>Enterobacteriaceae</taxon>
        <taxon>Superficieibacter</taxon>
    </lineage>
</organism>
<comment type="caution">
    <text evidence="2">The sequence shown here is derived from an EMBL/GenBank/DDBJ whole genome shotgun (WGS) entry which is preliminary data.</text>
</comment>
<protein>
    <submittedName>
        <fullName evidence="2">Uncharacterized protein</fullName>
    </submittedName>
</protein>
<sequence>MPCLYCGLSLMLERNFGQNPDEKQAIVRFDVSNEKRRDVETTSRSHRLFLLVNSLIAAAERLDQLDILDDALSIKH</sequence>
<proteinExistence type="predicted"/>
<dbReference type="Proteomes" id="UP000237073">
    <property type="component" value="Unassembled WGS sequence"/>
</dbReference>
<dbReference type="AlphaFoldDB" id="A0A2P5GLZ1"/>
<reference evidence="3 4" key="1">
    <citation type="submission" date="2018-01" db="EMBL/GenBank/DDBJ databases">
        <title>Superficieibacter electus gen. nov., sp. nov., an extended-spectrum beta-lactamase possessing member of the Enterobacteriaceae family, isolated from intensive care unit surfaces.</title>
        <authorList>
            <person name="Potter R.F."/>
            <person name="D'Souza A.W."/>
        </authorList>
    </citation>
    <scope>NUCLEOTIDE SEQUENCE [LARGE SCALE GENOMIC DNA]</scope>
    <source>
        <strain evidence="2 4">BP-1</strain>
        <strain evidence="1 3">BP-2</strain>
    </source>
</reference>
<dbReference type="EMBL" id="PQGE01000016">
    <property type="protein sequence ID" value="POP43067.1"/>
    <property type="molecule type" value="Genomic_DNA"/>
</dbReference>
<keyword evidence="3" id="KW-1185">Reference proteome</keyword>
<gene>
    <name evidence="2" type="ORF">CHU32_17755</name>
    <name evidence="1" type="ORF">CHU33_17655</name>
</gene>
<accession>A0A2P5GLZ1</accession>
<name>A0A2P5GLZ1_9ENTR</name>